<evidence type="ECO:0000256" key="4">
    <source>
        <dbReference type="RuleBase" id="RU003719"/>
    </source>
</evidence>
<dbReference type="FunFam" id="3.40.50.720:FF:000213">
    <property type="entry name" value="Putative 2-hydroxyacid dehydrogenase"/>
    <property type="match status" value="1"/>
</dbReference>
<dbReference type="InterPro" id="IPR006139">
    <property type="entry name" value="D-isomer_2_OHA_DH_cat_dom"/>
</dbReference>
<dbReference type="Gene3D" id="3.40.50.720">
    <property type="entry name" value="NAD(P)-binding Rossmann-like Domain"/>
    <property type="match status" value="2"/>
</dbReference>
<evidence type="ECO:0000259" key="6">
    <source>
        <dbReference type="Pfam" id="PF02826"/>
    </source>
</evidence>
<evidence type="ECO:0000256" key="3">
    <source>
        <dbReference type="ARBA" id="ARBA00023027"/>
    </source>
</evidence>
<gene>
    <name evidence="7" type="ORF">OCGS_0261</name>
</gene>
<organism evidence="7 8">
    <name type="scientific">Oceaniovalibus guishaninsula JLT2003</name>
    <dbReference type="NCBI Taxonomy" id="1231392"/>
    <lineage>
        <taxon>Bacteria</taxon>
        <taxon>Pseudomonadati</taxon>
        <taxon>Pseudomonadota</taxon>
        <taxon>Alphaproteobacteria</taxon>
        <taxon>Rhodobacterales</taxon>
        <taxon>Roseobacteraceae</taxon>
        <taxon>Oceaniovalibus</taxon>
    </lineage>
</organism>
<feature type="domain" description="D-isomer specific 2-hydroxyacid dehydrogenase NAD-binding" evidence="6">
    <location>
        <begin position="108"/>
        <end position="281"/>
    </location>
</feature>
<evidence type="ECO:0000313" key="8">
    <source>
        <dbReference type="Proteomes" id="UP000006765"/>
    </source>
</evidence>
<dbReference type="STRING" id="1231392.OCGS_0261"/>
<dbReference type="Proteomes" id="UP000006765">
    <property type="component" value="Unassembled WGS sequence"/>
</dbReference>
<dbReference type="PROSITE" id="PS00065">
    <property type="entry name" value="D_2_HYDROXYACID_DH_1"/>
    <property type="match status" value="1"/>
</dbReference>
<dbReference type="Pfam" id="PF00389">
    <property type="entry name" value="2-Hacid_dh"/>
    <property type="match status" value="1"/>
</dbReference>
<evidence type="ECO:0000256" key="2">
    <source>
        <dbReference type="ARBA" id="ARBA00023002"/>
    </source>
</evidence>
<proteinExistence type="inferred from homology"/>
<evidence type="ECO:0000259" key="5">
    <source>
        <dbReference type="Pfam" id="PF00389"/>
    </source>
</evidence>
<dbReference type="InterPro" id="IPR006140">
    <property type="entry name" value="D-isomer_DH_NAD-bd"/>
</dbReference>
<dbReference type="CDD" id="cd12156">
    <property type="entry name" value="HPPR"/>
    <property type="match status" value="1"/>
</dbReference>
<dbReference type="SUPFAM" id="SSF52283">
    <property type="entry name" value="Formate/glycerate dehydrogenase catalytic domain-like"/>
    <property type="match status" value="1"/>
</dbReference>
<keyword evidence="8" id="KW-1185">Reference proteome</keyword>
<dbReference type="GO" id="GO:0005829">
    <property type="term" value="C:cytosol"/>
    <property type="evidence" value="ECO:0007669"/>
    <property type="project" value="TreeGrafter"/>
</dbReference>
<comment type="similarity">
    <text evidence="4">Belongs to the D-isomer specific 2-hydroxyacid dehydrogenase family.</text>
</comment>
<dbReference type="Pfam" id="PF02826">
    <property type="entry name" value="2-Hacid_dh_C"/>
    <property type="match status" value="1"/>
</dbReference>
<reference evidence="7 8" key="1">
    <citation type="journal article" date="2012" name="J. Bacteriol.">
        <title>Draft Genome Sequence of Oceaniovalibus guishaninsula JLT2003T.</title>
        <authorList>
            <person name="Tang K."/>
            <person name="Liu K."/>
            <person name="Jiao N."/>
        </authorList>
    </citation>
    <scope>NUCLEOTIDE SEQUENCE [LARGE SCALE GENOMIC DNA]</scope>
    <source>
        <strain evidence="7 8">JLT2003</strain>
    </source>
</reference>
<dbReference type="AlphaFoldDB" id="K2HSQ8"/>
<dbReference type="RefSeq" id="WP_007425414.1">
    <property type="nucleotide sequence ID" value="NZ_AMGO01000006.1"/>
</dbReference>
<sequence length="312" mass="33446">MTETIIAIGGYDPWDRDALERMGRVIWLTVADGIADLPADDRDAVRIVAFKGHTPFPAQAIARLPKLELIANFGVGYDAIDADAARARGIAITNTPDVLNDDVADLAVALLLAQSRQIVQGHRHVTSGAWAADGPMALNRKVSGKRAGIMGLGRIGHAIAHRLTGFDMDIHYHSRSEKKTPGWTFHPDPVDLAAAVDFLFVSLVGGPGTDGYVSAQVIDALGPDGILVNISRGSTVDEDALIAALRDNRIRGAALDVFRSEPDPDPRFLDLPNVLLQPHQASATVETRSAMGRVQRENIAAFLKGRPLVTPV</sequence>
<evidence type="ECO:0000313" key="7">
    <source>
        <dbReference type="EMBL" id="EKE45644.1"/>
    </source>
</evidence>
<feature type="domain" description="D-isomer specific 2-hydroxyacid dehydrogenase catalytic" evidence="5">
    <location>
        <begin position="44"/>
        <end position="312"/>
    </location>
</feature>
<protein>
    <submittedName>
        <fullName evidence="7">D-isomer specific 2-hydroxyacid dehydrogenase family protein</fullName>
    </submittedName>
</protein>
<keyword evidence="1" id="KW-0521">NADP</keyword>
<dbReference type="OrthoDB" id="9793626at2"/>
<keyword evidence="3" id="KW-0520">NAD</keyword>
<dbReference type="GO" id="GO:0030267">
    <property type="term" value="F:glyoxylate reductase (NADPH) activity"/>
    <property type="evidence" value="ECO:0007669"/>
    <property type="project" value="TreeGrafter"/>
</dbReference>
<dbReference type="PANTHER" id="PTHR10996:SF178">
    <property type="entry name" value="2-HYDROXYACID DEHYDROGENASE YGL185C-RELATED"/>
    <property type="match status" value="1"/>
</dbReference>
<dbReference type="PATRIC" id="fig|1231392.3.peg.262"/>
<comment type="caution">
    <text evidence="7">The sequence shown here is derived from an EMBL/GenBank/DDBJ whole genome shotgun (WGS) entry which is preliminary data.</text>
</comment>
<dbReference type="InterPro" id="IPR050223">
    <property type="entry name" value="D-isomer_2-hydroxyacid_DH"/>
</dbReference>
<evidence type="ECO:0000256" key="1">
    <source>
        <dbReference type="ARBA" id="ARBA00022857"/>
    </source>
</evidence>
<dbReference type="GO" id="GO:0051287">
    <property type="term" value="F:NAD binding"/>
    <property type="evidence" value="ECO:0007669"/>
    <property type="project" value="InterPro"/>
</dbReference>
<dbReference type="GO" id="GO:0016618">
    <property type="term" value="F:hydroxypyruvate reductase [NAD(P)H] activity"/>
    <property type="evidence" value="ECO:0007669"/>
    <property type="project" value="TreeGrafter"/>
</dbReference>
<keyword evidence="2 4" id="KW-0560">Oxidoreductase</keyword>
<dbReference type="InterPro" id="IPR029752">
    <property type="entry name" value="D-isomer_DH_CS1"/>
</dbReference>
<dbReference type="eggNOG" id="COG1052">
    <property type="taxonomic scope" value="Bacteria"/>
</dbReference>
<name>K2HSQ8_9RHOB</name>
<dbReference type="EMBL" id="AMGO01000006">
    <property type="protein sequence ID" value="EKE45644.1"/>
    <property type="molecule type" value="Genomic_DNA"/>
</dbReference>
<dbReference type="InterPro" id="IPR036291">
    <property type="entry name" value="NAD(P)-bd_dom_sf"/>
</dbReference>
<dbReference type="PANTHER" id="PTHR10996">
    <property type="entry name" value="2-HYDROXYACID DEHYDROGENASE-RELATED"/>
    <property type="match status" value="1"/>
</dbReference>
<dbReference type="SUPFAM" id="SSF51735">
    <property type="entry name" value="NAD(P)-binding Rossmann-fold domains"/>
    <property type="match status" value="1"/>
</dbReference>
<accession>K2HSQ8</accession>